<proteinExistence type="predicted"/>
<feature type="region of interest" description="Disordered" evidence="1">
    <location>
        <begin position="206"/>
        <end position="509"/>
    </location>
</feature>
<keyword evidence="3" id="KW-1185">Reference proteome</keyword>
<evidence type="ECO:0000313" key="3">
    <source>
        <dbReference type="Proteomes" id="UP000245771"/>
    </source>
</evidence>
<dbReference type="Proteomes" id="UP000245771">
    <property type="component" value="Unassembled WGS sequence"/>
</dbReference>
<feature type="compositionally biased region" description="Polar residues" evidence="1">
    <location>
        <begin position="423"/>
        <end position="439"/>
    </location>
</feature>
<dbReference type="AlphaFoldDB" id="A0A316V709"/>
<feature type="compositionally biased region" description="Basic and acidic residues" evidence="1">
    <location>
        <begin position="473"/>
        <end position="484"/>
    </location>
</feature>
<dbReference type="EMBL" id="KZ819604">
    <property type="protein sequence ID" value="PWN33399.1"/>
    <property type="molecule type" value="Genomic_DNA"/>
</dbReference>
<feature type="compositionally biased region" description="Basic and acidic residues" evidence="1">
    <location>
        <begin position="151"/>
        <end position="164"/>
    </location>
</feature>
<feature type="compositionally biased region" description="Basic and acidic residues" evidence="1">
    <location>
        <begin position="48"/>
        <end position="59"/>
    </location>
</feature>
<feature type="compositionally biased region" description="Acidic residues" evidence="1">
    <location>
        <begin position="455"/>
        <end position="472"/>
    </location>
</feature>
<organism evidence="2 3">
    <name type="scientific">Meira miltonrushii</name>
    <dbReference type="NCBI Taxonomy" id="1280837"/>
    <lineage>
        <taxon>Eukaryota</taxon>
        <taxon>Fungi</taxon>
        <taxon>Dikarya</taxon>
        <taxon>Basidiomycota</taxon>
        <taxon>Ustilaginomycotina</taxon>
        <taxon>Exobasidiomycetes</taxon>
        <taxon>Exobasidiales</taxon>
        <taxon>Brachybasidiaceae</taxon>
        <taxon>Meira</taxon>
    </lineage>
</organism>
<feature type="compositionally biased region" description="Polar residues" evidence="1">
    <location>
        <begin position="116"/>
        <end position="128"/>
    </location>
</feature>
<dbReference type="InParanoid" id="A0A316V709"/>
<feature type="compositionally biased region" description="Polar residues" evidence="1">
    <location>
        <begin position="90"/>
        <end position="100"/>
    </location>
</feature>
<protein>
    <submittedName>
        <fullName evidence="2">Uncharacterized protein</fullName>
    </submittedName>
</protein>
<reference evidence="2 3" key="1">
    <citation type="journal article" date="2018" name="Mol. Biol. Evol.">
        <title>Broad Genomic Sampling Reveals a Smut Pathogenic Ancestry of the Fungal Clade Ustilaginomycotina.</title>
        <authorList>
            <person name="Kijpornyongpan T."/>
            <person name="Mondo S.J."/>
            <person name="Barry K."/>
            <person name="Sandor L."/>
            <person name="Lee J."/>
            <person name="Lipzen A."/>
            <person name="Pangilinan J."/>
            <person name="LaButti K."/>
            <person name="Hainaut M."/>
            <person name="Henrissat B."/>
            <person name="Grigoriev I.V."/>
            <person name="Spatafora J.W."/>
            <person name="Aime M.C."/>
        </authorList>
    </citation>
    <scope>NUCLEOTIDE SEQUENCE [LARGE SCALE GENOMIC DNA]</scope>
    <source>
        <strain evidence="2 3">MCA 3882</strain>
    </source>
</reference>
<dbReference type="RefSeq" id="XP_025353701.1">
    <property type="nucleotide sequence ID" value="XM_025497805.1"/>
</dbReference>
<feature type="compositionally biased region" description="Polar residues" evidence="1">
    <location>
        <begin position="141"/>
        <end position="150"/>
    </location>
</feature>
<dbReference type="OrthoDB" id="3366619at2759"/>
<sequence>MTSTFSAASSNPAAGVEGVLGKSYDQLSSSSDLERTESSSSSITVHPLSEERGGNDEPKASSSSTASSPTYQSISSSSARNTNSTAASSMQTADSHSSSLHGAKKGRDGNGKQYEHYQTSNSHFTNNEGLKANGYARMDDGQTSGSASDRSAQKNDNRWDSTRYEDEEDEAFSIHDEEAPIQYPPFSEEEREARRIEQKLEKWAAEEKMRRKAKRSSRTASILGPPTASSNNRLSKRLSVLGGLGSKNQPTLPEPVPAAFQDGDSTNPYGSHEKRGSVVGSSDALVDHRGNRSSRWTREGSTPTLEDVAESGQDENMYSSSISSSRKGKARELSDPFRDPSNAPSPHRIKPSARHPIVTPGRAPTMRHLADRKRMPSEGMPAIIATDADEEKEAQATLARFQSLEDDPFQTPTEKAAEKRYTMQKSNSSYTIGSTVDTTDANKRKSTASRFNEIGLDDGEEAGGWPDEDESGQDSKDETLKDDDNAGYANRLNVRPQEQNPPPRAPWWSEWLCGCGTPTEADLEQSGRTFPE</sequence>
<feature type="region of interest" description="Disordered" evidence="1">
    <location>
        <begin position="26"/>
        <end position="194"/>
    </location>
</feature>
<evidence type="ECO:0000313" key="2">
    <source>
        <dbReference type="EMBL" id="PWN33399.1"/>
    </source>
</evidence>
<accession>A0A316V709</accession>
<feature type="compositionally biased region" description="Basic and acidic residues" evidence="1">
    <location>
        <begin position="105"/>
        <end position="115"/>
    </location>
</feature>
<dbReference type="GeneID" id="37019586"/>
<feature type="compositionally biased region" description="Low complexity" evidence="1">
    <location>
        <begin position="60"/>
        <end position="89"/>
    </location>
</feature>
<gene>
    <name evidence="2" type="ORF">FA14DRAFT_156096</name>
</gene>
<name>A0A316V709_9BASI</name>
<evidence type="ECO:0000256" key="1">
    <source>
        <dbReference type="SAM" id="MobiDB-lite"/>
    </source>
</evidence>